<reference evidence="1" key="1">
    <citation type="submission" date="2020-07" db="EMBL/GenBank/DDBJ databases">
        <title>Huge and variable diversity of episymbiotic CPR bacteria and DPANN archaea in groundwater ecosystems.</title>
        <authorList>
            <person name="He C.Y."/>
            <person name="Keren R."/>
            <person name="Whittaker M."/>
            <person name="Farag I.F."/>
            <person name="Doudna J."/>
            <person name="Cate J.H.D."/>
            <person name="Banfield J.F."/>
        </authorList>
    </citation>
    <scope>NUCLEOTIDE SEQUENCE</scope>
    <source>
        <strain evidence="1">NC_groundwater_191_Ag_S-0.1um_45_8</strain>
    </source>
</reference>
<name>A0A9D6HQV5_9BACT</name>
<dbReference type="Proteomes" id="UP000786662">
    <property type="component" value="Unassembled WGS sequence"/>
</dbReference>
<evidence type="ECO:0000313" key="1">
    <source>
        <dbReference type="EMBL" id="MBI2052249.1"/>
    </source>
</evidence>
<proteinExistence type="predicted"/>
<evidence type="ECO:0000313" key="2">
    <source>
        <dbReference type="Proteomes" id="UP000786662"/>
    </source>
</evidence>
<dbReference type="AlphaFoldDB" id="A0A9D6HQV5"/>
<protein>
    <submittedName>
        <fullName evidence="1">Uncharacterized protein</fullName>
    </submittedName>
</protein>
<sequence>MKTIFITLFQGTEAKSIFRTDIFSKLSSDTNIRLVFFVGSPERAEYYQKEFSHPRVVYEVVAGHIACGWDGFFSKLSFKLLNTKTVKLRRKIIWEENRNYSAYFLGGLINTLFSRKGVRQLVRRWDYSLVNNNEFTKYFEKYFPDAVLLGHLFDDLEISLLREAKRRGIKTIGFINSWDKLTARNIIRILPDKLLVFNNLVKLEAVKYADMAEKDIFVIGIPSYDWHVNYKPLSREEFFIKKRLDLAKRLVVYAPMGKTFSNSDWDIIDLLQVAIKSSQIPNAQLMVRFQPNDFVDELELKKRPGLVYD</sequence>
<dbReference type="EMBL" id="JACOYY010000033">
    <property type="protein sequence ID" value="MBI2052249.1"/>
    <property type="molecule type" value="Genomic_DNA"/>
</dbReference>
<gene>
    <name evidence="1" type="ORF">HYT38_01035</name>
</gene>
<comment type="caution">
    <text evidence="1">The sequence shown here is derived from an EMBL/GenBank/DDBJ whole genome shotgun (WGS) entry which is preliminary data.</text>
</comment>
<feature type="non-terminal residue" evidence="1">
    <location>
        <position position="309"/>
    </location>
</feature>
<organism evidence="1 2">
    <name type="scientific">Candidatus Sungiibacteriota bacterium</name>
    <dbReference type="NCBI Taxonomy" id="2750080"/>
    <lineage>
        <taxon>Bacteria</taxon>
        <taxon>Candidatus Sungiibacteriota</taxon>
    </lineage>
</organism>
<accession>A0A9D6HQV5</accession>